<gene>
    <name evidence="9" type="primary">LOC112049464</name>
</gene>
<comment type="similarity">
    <text evidence="1 6">Belongs to the type-B carboxylesterase/lipase family.</text>
</comment>
<dbReference type="InterPro" id="IPR002018">
    <property type="entry name" value="CarbesteraseB"/>
</dbReference>
<evidence type="ECO:0000256" key="6">
    <source>
        <dbReference type="RuleBase" id="RU361235"/>
    </source>
</evidence>
<dbReference type="RefSeq" id="XP_023943111.2">
    <property type="nucleotide sequence ID" value="XM_024087343.2"/>
</dbReference>
<dbReference type="EC" id="3.1.1.-" evidence="6"/>
<evidence type="ECO:0000313" key="9">
    <source>
        <dbReference type="RefSeq" id="XP_023943111.2"/>
    </source>
</evidence>
<evidence type="ECO:0000256" key="3">
    <source>
        <dbReference type="ARBA" id="ARBA00022801"/>
    </source>
</evidence>
<evidence type="ECO:0000256" key="4">
    <source>
        <dbReference type="ARBA" id="ARBA00023157"/>
    </source>
</evidence>
<dbReference type="Pfam" id="PF00135">
    <property type="entry name" value="COesterase"/>
    <property type="match status" value="1"/>
</dbReference>
<keyword evidence="4" id="KW-1015">Disulfide bond</keyword>
<dbReference type="GO" id="GO:0052689">
    <property type="term" value="F:carboxylic ester hydrolase activity"/>
    <property type="evidence" value="ECO:0007669"/>
    <property type="project" value="UniProtKB-KW"/>
</dbReference>
<dbReference type="KEGG" id="bany:112049464"/>
<evidence type="ECO:0000313" key="8">
    <source>
        <dbReference type="Proteomes" id="UP001652582"/>
    </source>
</evidence>
<dbReference type="AlphaFoldDB" id="A0A6J1NJ15"/>
<keyword evidence="3 6" id="KW-0378">Hydrolase</keyword>
<accession>A0A6J1NJ15</accession>
<organism evidence="8 9">
    <name type="scientific">Bicyclus anynana</name>
    <name type="common">Squinting bush brown butterfly</name>
    <dbReference type="NCBI Taxonomy" id="110368"/>
    <lineage>
        <taxon>Eukaryota</taxon>
        <taxon>Metazoa</taxon>
        <taxon>Ecdysozoa</taxon>
        <taxon>Arthropoda</taxon>
        <taxon>Hexapoda</taxon>
        <taxon>Insecta</taxon>
        <taxon>Pterygota</taxon>
        <taxon>Neoptera</taxon>
        <taxon>Endopterygota</taxon>
        <taxon>Lepidoptera</taxon>
        <taxon>Glossata</taxon>
        <taxon>Ditrysia</taxon>
        <taxon>Papilionoidea</taxon>
        <taxon>Nymphalidae</taxon>
        <taxon>Satyrinae</taxon>
        <taxon>Satyrini</taxon>
        <taxon>Mycalesina</taxon>
        <taxon>Bicyclus</taxon>
    </lineage>
</organism>
<sequence length="550" mass="62398">MPWKILKMKYGKKLVLFSMFVMNLVDEPAPEITIEQGVLIGKISRSGTIFEYTGIPYAKTDKSTRFQTPELSPKWEGVYKATEEFHMCPQQTLFGVMGSEDCLKINVYVPADFKNTKPLAVMVYIYGGAFTFGSGGKILYGPKFLVKKNVILVTFNYRIGLLGFLCLKIKEAPGNAGIKDQIAALRWVKKNIAAFGGDPDNITVFGHSSGGTSLSFIAASQASNGLFNRAIIQSGTSVFNWSLNRKPVWVASLLAKAIGYYTKDPKQLYEIFSKMDYKDIIAIKAKKPLEMYYDTGILHLPCIETNIIDIEAAITEIPYNIFTNKTEHIDVMYGTASNEGLFLTPGLSEEMLDSRNGRYLFASDLQFPSESKAMETAKKVHKFYFGDDIISSRKILNVSKLYSHLCFEFPAIFEAEYVLNQNNSKVFSYIFNYQGWRNLAKLASGYWFEGGATHGDELFYLFDSYLYPIVISEADRKMIDQITTLWTNFAKYGDPTPDITDLSCRWKPGVKHNLQFLYIDNESKMGPMLNPEGYQFWKDIYSKYRKTDIT</sequence>
<dbReference type="OrthoDB" id="19653at2759"/>
<dbReference type="SUPFAM" id="SSF53474">
    <property type="entry name" value="alpha/beta-Hydrolases"/>
    <property type="match status" value="1"/>
</dbReference>
<proteinExistence type="inferred from homology"/>
<protein>
    <recommendedName>
        <fullName evidence="6">Carboxylic ester hydrolase</fullName>
        <ecNumber evidence="6">3.1.1.-</ecNumber>
    </recommendedName>
</protein>
<dbReference type="InterPro" id="IPR029058">
    <property type="entry name" value="AB_hydrolase_fold"/>
</dbReference>
<evidence type="ECO:0000256" key="1">
    <source>
        <dbReference type="ARBA" id="ARBA00005964"/>
    </source>
</evidence>
<name>A0A6J1NJ15_BICAN</name>
<keyword evidence="2" id="KW-0719">Serine esterase</keyword>
<dbReference type="InterPro" id="IPR019826">
    <property type="entry name" value="Carboxylesterase_B_AS"/>
</dbReference>
<dbReference type="Proteomes" id="UP001652582">
    <property type="component" value="Chromosome 7"/>
</dbReference>
<dbReference type="PANTHER" id="PTHR43142:SF1">
    <property type="entry name" value="CARBOXYLIC ESTER HYDROLASE"/>
    <property type="match status" value="1"/>
</dbReference>
<dbReference type="GeneID" id="112049464"/>
<evidence type="ECO:0000259" key="7">
    <source>
        <dbReference type="Pfam" id="PF00135"/>
    </source>
</evidence>
<evidence type="ECO:0000256" key="5">
    <source>
        <dbReference type="ARBA" id="ARBA00023180"/>
    </source>
</evidence>
<feature type="domain" description="Carboxylesterase type B" evidence="7">
    <location>
        <begin position="29"/>
        <end position="537"/>
    </location>
</feature>
<keyword evidence="8" id="KW-1185">Reference proteome</keyword>
<keyword evidence="5" id="KW-0325">Glycoprotein</keyword>
<reference evidence="9" key="1">
    <citation type="submission" date="2025-08" db="UniProtKB">
        <authorList>
            <consortium name="RefSeq"/>
        </authorList>
    </citation>
    <scope>IDENTIFICATION</scope>
</reference>
<dbReference type="Gene3D" id="3.40.50.1820">
    <property type="entry name" value="alpha/beta hydrolase"/>
    <property type="match status" value="1"/>
</dbReference>
<dbReference type="PROSITE" id="PS00122">
    <property type="entry name" value="CARBOXYLESTERASE_B_1"/>
    <property type="match status" value="1"/>
</dbReference>
<evidence type="ECO:0000256" key="2">
    <source>
        <dbReference type="ARBA" id="ARBA00022487"/>
    </source>
</evidence>
<dbReference type="PANTHER" id="PTHR43142">
    <property type="entry name" value="CARBOXYLIC ESTER HYDROLASE"/>
    <property type="match status" value="1"/>
</dbReference>